<feature type="domain" description="AB hydrolase-1" evidence="1">
    <location>
        <begin position="15"/>
        <end position="244"/>
    </location>
</feature>
<dbReference type="EMBL" id="BQKE01000001">
    <property type="protein sequence ID" value="GJM61112.1"/>
    <property type="molecule type" value="Genomic_DNA"/>
</dbReference>
<gene>
    <name evidence="2" type="ORF">PEDI_16640</name>
</gene>
<dbReference type="InterPro" id="IPR050266">
    <property type="entry name" value="AB_hydrolase_sf"/>
</dbReference>
<dbReference type="InterPro" id="IPR000073">
    <property type="entry name" value="AB_hydrolase_1"/>
</dbReference>
<dbReference type="PANTHER" id="PTHR43798:SF33">
    <property type="entry name" value="HYDROLASE, PUTATIVE (AFU_ORTHOLOGUE AFUA_2G14860)-RELATED"/>
    <property type="match status" value="1"/>
</dbReference>
<dbReference type="Pfam" id="PF00561">
    <property type="entry name" value="Abhydrolase_1"/>
    <property type="match status" value="1"/>
</dbReference>
<dbReference type="Proteomes" id="UP001310022">
    <property type="component" value="Unassembled WGS sequence"/>
</dbReference>
<keyword evidence="3" id="KW-1185">Reference proteome</keyword>
<evidence type="ECO:0000313" key="2">
    <source>
        <dbReference type="EMBL" id="GJM61112.1"/>
    </source>
</evidence>
<proteinExistence type="predicted"/>
<dbReference type="PANTHER" id="PTHR43798">
    <property type="entry name" value="MONOACYLGLYCEROL LIPASE"/>
    <property type="match status" value="1"/>
</dbReference>
<dbReference type="Gene3D" id="3.40.50.1820">
    <property type="entry name" value="alpha/beta hydrolase"/>
    <property type="match status" value="1"/>
</dbReference>
<comment type="caution">
    <text evidence="2">The sequence shown here is derived from an EMBL/GenBank/DDBJ whole genome shotgun (WGS) entry which is preliminary data.</text>
</comment>
<sequence length="261" mass="30937">MTHLHFEKKGSGKKIFITFHGFGQSAQAFEGLETFFPHYTFYHFDLFFHGKSQLHRDKEEVNQSLWKDLLTEFLEKEEIDRFDIMGFSMGGKFALMTTVLFPEKIDQITLLAPDGIKTNFWYSMSTQPKFFRNIFRYTVHHPKPFFRSIKFLQKVKLLHPSVVRFANSQMRSRRQRRQVYLSWVKFRNIKPRLTLLASNINNHGIKVKFIIGLHDKIIPRENLQPLLKYLKSDPEIVLLDAGHHHLIASYIAHLHQIQKKP</sequence>
<reference evidence="2 3" key="1">
    <citation type="submission" date="2021-12" db="EMBL/GenBank/DDBJ databases">
        <title>Genome sequencing of bacteria with rrn-lacking chromosome and rrn-plasmid.</title>
        <authorList>
            <person name="Anda M."/>
            <person name="Iwasaki W."/>
        </authorList>
    </citation>
    <scope>NUCLEOTIDE SEQUENCE [LARGE SCALE GENOMIC DNA]</scope>
    <source>
        <strain evidence="2 3">NBRC 15940</strain>
    </source>
</reference>
<name>A0AAN4VYH4_9BACT</name>
<dbReference type="PRINTS" id="PR00111">
    <property type="entry name" value="ABHYDROLASE"/>
</dbReference>
<organism evidence="2 3">
    <name type="scientific">Persicobacter diffluens</name>
    <dbReference type="NCBI Taxonomy" id="981"/>
    <lineage>
        <taxon>Bacteria</taxon>
        <taxon>Pseudomonadati</taxon>
        <taxon>Bacteroidota</taxon>
        <taxon>Cytophagia</taxon>
        <taxon>Cytophagales</taxon>
        <taxon>Persicobacteraceae</taxon>
        <taxon>Persicobacter</taxon>
    </lineage>
</organism>
<dbReference type="InterPro" id="IPR029058">
    <property type="entry name" value="AB_hydrolase_fold"/>
</dbReference>
<dbReference type="GO" id="GO:0016020">
    <property type="term" value="C:membrane"/>
    <property type="evidence" value="ECO:0007669"/>
    <property type="project" value="TreeGrafter"/>
</dbReference>
<protein>
    <recommendedName>
        <fullName evidence="1">AB hydrolase-1 domain-containing protein</fullName>
    </recommendedName>
</protein>
<evidence type="ECO:0000313" key="3">
    <source>
        <dbReference type="Proteomes" id="UP001310022"/>
    </source>
</evidence>
<evidence type="ECO:0000259" key="1">
    <source>
        <dbReference type="Pfam" id="PF00561"/>
    </source>
</evidence>
<dbReference type="AlphaFoldDB" id="A0AAN4VYH4"/>
<dbReference type="SUPFAM" id="SSF53474">
    <property type="entry name" value="alpha/beta-Hydrolases"/>
    <property type="match status" value="1"/>
</dbReference>
<dbReference type="RefSeq" id="WP_338236728.1">
    <property type="nucleotide sequence ID" value="NZ_BQKE01000001.1"/>
</dbReference>
<accession>A0AAN4VYH4</accession>